<sequence length="95" mass="10863">MNAQKDNLVSTDSTKSKEEEIGESIASIKKRKEHLLQQIRTFNFTWYGWLIASTFGAAFIYIMKLPLSSEDYEPSKILINFILGAFGGNFIYAYL</sequence>
<evidence type="ECO:0000313" key="3">
    <source>
        <dbReference type="EMBL" id="KIA92281.1"/>
    </source>
</evidence>
<reference evidence="3 4" key="1">
    <citation type="submission" date="2014-10" db="EMBL/GenBank/DDBJ databases">
        <title>Pedobacter Kyungheensis.</title>
        <authorList>
            <person name="Anderson B.M."/>
            <person name="Newman J.D."/>
        </authorList>
    </citation>
    <scope>NUCLEOTIDE SEQUENCE [LARGE SCALE GENOMIC DNA]</scope>
    <source>
        <strain evidence="3 4">KACC 16221</strain>
    </source>
</reference>
<evidence type="ECO:0000256" key="1">
    <source>
        <dbReference type="SAM" id="MobiDB-lite"/>
    </source>
</evidence>
<protein>
    <submittedName>
        <fullName evidence="3">Uncharacterized protein</fullName>
    </submittedName>
</protein>
<feature type="transmembrane region" description="Helical" evidence="2">
    <location>
        <begin position="46"/>
        <end position="65"/>
    </location>
</feature>
<keyword evidence="2" id="KW-1133">Transmembrane helix</keyword>
<organism evidence="3 4">
    <name type="scientific">Pedobacter kyungheensis</name>
    <dbReference type="NCBI Taxonomy" id="1069985"/>
    <lineage>
        <taxon>Bacteria</taxon>
        <taxon>Pseudomonadati</taxon>
        <taxon>Bacteroidota</taxon>
        <taxon>Sphingobacteriia</taxon>
        <taxon>Sphingobacteriales</taxon>
        <taxon>Sphingobacteriaceae</taxon>
        <taxon>Pedobacter</taxon>
    </lineage>
</organism>
<dbReference type="Proteomes" id="UP000031246">
    <property type="component" value="Unassembled WGS sequence"/>
</dbReference>
<evidence type="ECO:0000256" key="2">
    <source>
        <dbReference type="SAM" id="Phobius"/>
    </source>
</evidence>
<dbReference type="RefSeq" id="WP_039478821.1">
    <property type="nucleotide sequence ID" value="NZ_JSYN01000021.1"/>
</dbReference>
<keyword evidence="4" id="KW-1185">Reference proteome</keyword>
<feature type="transmembrane region" description="Helical" evidence="2">
    <location>
        <begin position="77"/>
        <end position="94"/>
    </location>
</feature>
<dbReference type="EMBL" id="JSYN01000021">
    <property type="protein sequence ID" value="KIA92281.1"/>
    <property type="molecule type" value="Genomic_DNA"/>
</dbReference>
<keyword evidence="2" id="KW-0472">Membrane</keyword>
<name>A0A0C1D5I4_9SPHI</name>
<accession>A0A0C1D5I4</accession>
<proteinExistence type="predicted"/>
<gene>
    <name evidence="3" type="ORF">OC25_17775</name>
</gene>
<dbReference type="AlphaFoldDB" id="A0A0C1D5I4"/>
<comment type="caution">
    <text evidence="3">The sequence shown here is derived from an EMBL/GenBank/DDBJ whole genome shotgun (WGS) entry which is preliminary data.</text>
</comment>
<feature type="compositionally biased region" description="Polar residues" evidence="1">
    <location>
        <begin position="1"/>
        <end position="13"/>
    </location>
</feature>
<keyword evidence="2" id="KW-0812">Transmembrane</keyword>
<evidence type="ECO:0000313" key="4">
    <source>
        <dbReference type="Proteomes" id="UP000031246"/>
    </source>
</evidence>
<feature type="region of interest" description="Disordered" evidence="1">
    <location>
        <begin position="1"/>
        <end position="21"/>
    </location>
</feature>